<feature type="transmembrane region" description="Helical" evidence="1">
    <location>
        <begin position="793"/>
        <end position="819"/>
    </location>
</feature>
<dbReference type="EMBL" id="JAPFFF010000032">
    <property type="protein sequence ID" value="KAK8844397.1"/>
    <property type="molecule type" value="Genomic_DNA"/>
</dbReference>
<keyword evidence="4" id="KW-1185">Reference proteome</keyword>
<evidence type="ECO:0000313" key="2">
    <source>
        <dbReference type="EMBL" id="KAK8834717.1"/>
    </source>
</evidence>
<keyword evidence="1" id="KW-0472">Membrane</keyword>
<reference evidence="3 4" key="1">
    <citation type="submission" date="2024-04" db="EMBL/GenBank/DDBJ databases">
        <title>Tritrichomonas musculus Genome.</title>
        <authorList>
            <person name="Alves-Ferreira E."/>
            <person name="Grigg M."/>
            <person name="Lorenzi H."/>
            <person name="Galac M."/>
        </authorList>
    </citation>
    <scope>NUCLEOTIDE SEQUENCE [LARGE SCALE GENOMIC DNA]</scope>
    <source>
        <strain evidence="3 4">EAF2021</strain>
    </source>
</reference>
<evidence type="ECO:0000313" key="4">
    <source>
        <dbReference type="Proteomes" id="UP001470230"/>
    </source>
</evidence>
<proteinExistence type="predicted"/>
<comment type="caution">
    <text evidence="3">The sequence shown here is derived from an EMBL/GenBank/DDBJ whole genome shotgun (WGS) entry which is preliminary data.</text>
</comment>
<dbReference type="Proteomes" id="UP001470230">
    <property type="component" value="Unassembled WGS sequence"/>
</dbReference>
<keyword evidence="1" id="KW-1133">Transmembrane helix</keyword>
<feature type="transmembrane region" description="Helical" evidence="1">
    <location>
        <begin position="219"/>
        <end position="236"/>
    </location>
</feature>
<evidence type="ECO:0000256" key="1">
    <source>
        <dbReference type="SAM" id="Phobius"/>
    </source>
</evidence>
<evidence type="ECO:0008006" key="5">
    <source>
        <dbReference type="Google" id="ProtNLM"/>
    </source>
</evidence>
<feature type="transmembrane region" description="Helical" evidence="1">
    <location>
        <begin position="138"/>
        <end position="163"/>
    </location>
</feature>
<name>A0ABR2HCG7_9EUKA</name>
<feature type="transmembrane region" description="Helical" evidence="1">
    <location>
        <begin position="97"/>
        <end position="117"/>
    </location>
</feature>
<feature type="transmembrane region" description="Helical" evidence="1">
    <location>
        <begin position="300"/>
        <end position="325"/>
    </location>
</feature>
<dbReference type="EMBL" id="JAPFFF010000334">
    <property type="protein sequence ID" value="KAK8834717.1"/>
    <property type="molecule type" value="Genomic_DNA"/>
</dbReference>
<feature type="transmembrane region" description="Helical" evidence="1">
    <location>
        <begin position="970"/>
        <end position="992"/>
    </location>
</feature>
<feature type="transmembrane region" description="Helical" evidence="1">
    <location>
        <begin position="743"/>
        <end position="763"/>
    </location>
</feature>
<feature type="transmembrane region" description="Helical" evidence="1">
    <location>
        <begin position="266"/>
        <end position="294"/>
    </location>
</feature>
<feature type="transmembrane region" description="Helical" evidence="1">
    <location>
        <begin position="572"/>
        <end position="594"/>
    </location>
</feature>
<feature type="transmembrane region" description="Helical" evidence="1">
    <location>
        <begin position="175"/>
        <end position="198"/>
    </location>
</feature>
<organism evidence="3 4">
    <name type="scientific">Tritrichomonas musculus</name>
    <dbReference type="NCBI Taxonomy" id="1915356"/>
    <lineage>
        <taxon>Eukaryota</taxon>
        <taxon>Metamonada</taxon>
        <taxon>Parabasalia</taxon>
        <taxon>Tritrichomonadida</taxon>
        <taxon>Tritrichomonadidae</taxon>
        <taxon>Tritrichomonas</taxon>
    </lineage>
</organism>
<protein>
    <recommendedName>
        <fullName evidence="5">PAS domain-containing protein</fullName>
    </recommendedName>
</protein>
<evidence type="ECO:0000313" key="3">
    <source>
        <dbReference type="EMBL" id="KAK8844397.1"/>
    </source>
</evidence>
<sequence length="1355" mass="156759">MTYVESPGFEETLASFIRSASVSSAYAPGRFDKILYFLNDILVYSHIPITVDTFIWYILLCFFDFFMIYLSCPFGWFNSIKVSMNDSNVHYLFSKTWLQRFSIIGISLGMLFVMYFWAKCSYYHPRKQPLTTFSATALYAIIYYLPLFFIPFCGFLFGSLLLINIEEEADQYSMSAISIALSFVFIFLLATISMFSIIGKYSLTMRNGQFAFWRPPFQSHDYLILFLTAMFYPIRMAIEPRSATVICIIQFIYGIHFLIELRNITFISLVPLTIQIKISLDIIIFSIFTIINIWYPTKDIVLYSIFIIISFVSNCLSLFVLAILIQNSSAKIATITTTKLPSTKSSISMLRFAINLSMTDVTRPDIIKCIALWRFSFELVPDIVRYCIVTKQSMKEIVIPHRSVGSIRLSPFQFLSFQVERFECYSAKDGSSQIESKYEELNQLLKRSEIIIDNFWSDPSFDQMDIYSLGYELEVIKNKFAFELASFPHSKKITEIWNAYIANVSHIDFPDTLKRCNPMELLYNPDATIYGYLARQHNQQEEIERIVPVEKKKSSVDSYLDSITKKSITPLFVFYIVFFVAFIAITIVVDHYSYSWTENRLRHFINTSTFLRLQTELSNEKLAFIEPFVPIPSYREIADLLGIDDETANTFCLTKIASRAQMTDLTSLYTFITKFPSPPNPGKCQDISLFLLLKYKLSDNFNPESAYCRMFYLNFYSQYIAFQSNKLFPDFHMDETIGKVSSGVFISIFIAISSVLFAIFLFYDFKSQKRMIFTVKTISHIFKQNRNLKTKSYNISLGVSFSITIWVFLMSFIAILYVICQIPTDKEDRKISRFLNQISIISRISRTAQDSLAYREGTQISQFNMPNIAIFLSYSRVELVNLVDQLNEIGIDKIFQNIHPLDKWSVNGNHSFSSLLLDYAQLLSNMTNSAEFEFYYARYIFLFHISVLIESTLPEMVNRAQLEIQKITSVFIFLYFAIFIAVFVCMIFYYILYQKKKIWYLAATTYLRRSILKDGSCFQFIRKMLSNPKENYLEELPYPFIICDIKTGIILYSNSKIEDYIEYSSNQIVGQKLENILKINNDICAVNVNEKLSILQLHFDQINDKYQTIIMTDVTDVYETNQTYKEFINIMRPNMLTLPLRNSMVYIKIRYESKEAQQQQQQKNPSYLHPQITKYSTQATLSSALPNNNNDNNAISGNFSFIGNNPAPLSQNNSPAFNSENLLDLFDDAESNFTNAIRISCGASFYTAIINMEDFNGLKFLEFLESLTKKTENEFIAVVMFGTLSCLPLDEDDTRVVVCGETAKRANDCCIFGIKNRIYMDDVIASNFVGDDAIENAEFLKESLIVISPTVQPQI</sequence>
<feature type="transmembrane region" description="Helical" evidence="1">
    <location>
        <begin position="242"/>
        <end position="259"/>
    </location>
</feature>
<feature type="transmembrane region" description="Helical" evidence="1">
    <location>
        <begin position="54"/>
        <end position="77"/>
    </location>
</feature>
<accession>A0ABR2HCG7</accession>
<keyword evidence="1" id="KW-0812">Transmembrane</keyword>
<gene>
    <name evidence="3" type="ORF">M9Y10_024255</name>
    <name evidence="2" type="ORF">M9Y10_026133</name>
</gene>